<dbReference type="PANTHER" id="PTHR37540:SF9">
    <property type="entry name" value="ZN(2)-C6 FUNGAL-TYPE DOMAIN-CONTAINING PROTEIN"/>
    <property type="match status" value="1"/>
</dbReference>
<comment type="caution">
    <text evidence="3">The sequence shown here is derived from an EMBL/GenBank/DDBJ whole genome shotgun (WGS) entry which is preliminary data.</text>
</comment>
<organism evidence="3 4">
    <name type="scientific">Madurella fahalii</name>
    <dbReference type="NCBI Taxonomy" id="1157608"/>
    <lineage>
        <taxon>Eukaryota</taxon>
        <taxon>Fungi</taxon>
        <taxon>Dikarya</taxon>
        <taxon>Ascomycota</taxon>
        <taxon>Pezizomycotina</taxon>
        <taxon>Sordariomycetes</taxon>
        <taxon>Sordariomycetidae</taxon>
        <taxon>Sordariales</taxon>
        <taxon>Sordariales incertae sedis</taxon>
        <taxon>Madurella</taxon>
    </lineage>
</organism>
<feature type="compositionally biased region" description="Basic and acidic residues" evidence="2">
    <location>
        <begin position="127"/>
        <end position="136"/>
    </location>
</feature>
<dbReference type="EMBL" id="BAAFSV010000005">
    <property type="protein sequence ID" value="GAB1318416.1"/>
    <property type="molecule type" value="Genomic_DNA"/>
</dbReference>
<evidence type="ECO:0000313" key="4">
    <source>
        <dbReference type="Proteomes" id="UP001628179"/>
    </source>
</evidence>
<protein>
    <submittedName>
        <fullName evidence="3">Uncharacterized protein</fullName>
    </submittedName>
</protein>
<gene>
    <name evidence="3" type="ORF">MFIFM68171_08626</name>
</gene>
<evidence type="ECO:0000313" key="3">
    <source>
        <dbReference type="EMBL" id="GAB1318416.1"/>
    </source>
</evidence>
<dbReference type="Pfam" id="PF11951">
    <property type="entry name" value="Fungal_trans_2"/>
    <property type="match status" value="1"/>
</dbReference>
<evidence type="ECO:0000256" key="1">
    <source>
        <dbReference type="ARBA" id="ARBA00023242"/>
    </source>
</evidence>
<evidence type="ECO:0000256" key="2">
    <source>
        <dbReference type="SAM" id="MobiDB-lite"/>
    </source>
</evidence>
<feature type="region of interest" description="Disordered" evidence="2">
    <location>
        <begin position="100"/>
        <end position="136"/>
    </location>
</feature>
<dbReference type="InterPro" id="IPR021858">
    <property type="entry name" value="Fun_TF"/>
</dbReference>
<sequence>MDMVISARGQAIQALKEMLAMPESSASDEVIAAVVKLAISDICYAETQDLQVHADGVHEMTRLRGGLPTLGMHGVLAKIAILVDWAIALSLESPSSFSDQEISGHADHLRHTTPTTGSTSPLELPDPDSRHTSLPPDRLEHTTVAMLKDVEFLLDAVLALPQAPSQWQLRKVQSMSEWVHGRLSGATEQTSSTSPLHHAARLASLLYCRTIEAREPFSRVIHEGDVAELVDAVWKVPLDVWNNHLDTLLWVLATVLPTARNMAQFYTTKTMMMAAAVQLLVADWNAAAAVLSRVVKLQAWLRTCPQD</sequence>
<name>A0ABQ0GL04_9PEZI</name>
<keyword evidence="4" id="KW-1185">Reference proteome</keyword>
<reference evidence="3 4" key="1">
    <citation type="submission" date="2024-09" db="EMBL/GenBank/DDBJ databases">
        <title>Itraconazole resistance in Madurella fahalii resulting from another homologue of gene encoding cytochrome P450 14-alpha sterol demethylase (CYP51).</title>
        <authorList>
            <person name="Yoshioka I."/>
            <person name="Fahal A.H."/>
            <person name="Kaneko S."/>
            <person name="Yaguchi T."/>
        </authorList>
    </citation>
    <scope>NUCLEOTIDE SEQUENCE [LARGE SCALE GENOMIC DNA]</scope>
    <source>
        <strain evidence="3 4">IFM 68171</strain>
    </source>
</reference>
<dbReference type="GeneID" id="98179369"/>
<dbReference type="PANTHER" id="PTHR37540">
    <property type="entry name" value="TRANSCRIPTION FACTOR (ACR-2), PUTATIVE-RELATED-RELATED"/>
    <property type="match status" value="1"/>
</dbReference>
<keyword evidence="1" id="KW-0539">Nucleus</keyword>
<feature type="compositionally biased region" description="Polar residues" evidence="2">
    <location>
        <begin position="112"/>
        <end position="121"/>
    </location>
</feature>
<proteinExistence type="predicted"/>
<dbReference type="Proteomes" id="UP001628179">
    <property type="component" value="Unassembled WGS sequence"/>
</dbReference>
<accession>A0ABQ0GL04</accession>
<dbReference type="RefSeq" id="XP_070920147.1">
    <property type="nucleotide sequence ID" value="XM_071064046.1"/>
</dbReference>